<reference evidence="1 2" key="1">
    <citation type="submission" date="2017-10" db="EMBL/GenBank/DDBJ databases">
        <authorList>
            <person name="Banno H."/>
            <person name="Chua N.-H."/>
        </authorList>
    </citation>
    <scope>NUCLEOTIDE SEQUENCE [LARGE SCALE GENOMIC DNA]</scope>
    <source>
        <strain evidence="1">Vibrio tapetis CECT4600</strain>
    </source>
</reference>
<keyword evidence="2" id="KW-1185">Reference proteome</keyword>
<sequence length="38" mass="4400">MALMVDINESKADTSIGLEHGRDYRFRHFTKVDVSRTC</sequence>
<protein>
    <submittedName>
        <fullName evidence="1">Uncharacterized protein</fullName>
    </submittedName>
</protein>
<dbReference type="Proteomes" id="UP000235828">
    <property type="component" value="Chromosome A"/>
</dbReference>
<organism evidence="1 2">
    <name type="scientific">Vibrio tapetis subsp. tapetis</name>
    <dbReference type="NCBI Taxonomy" id="1671868"/>
    <lineage>
        <taxon>Bacteria</taxon>
        <taxon>Pseudomonadati</taxon>
        <taxon>Pseudomonadota</taxon>
        <taxon>Gammaproteobacteria</taxon>
        <taxon>Vibrionales</taxon>
        <taxon>Vibrionaceae</taxon>
        <taxon>Vibrio</taxon>
    </lineage>
</organism>
<name>A0A2N8ZDC1_9VIBR</name>
<evidence type="ECO:0000313" key="1">
    <source>
        <dbReference type="EMBL" id="SON49885.1"/>
    </source>
</evidence>
<evidence type="ECO:0000313" key="2">
    <source>
        <dbReference type="Proteomes" id="UP000235828"/>
    </source>
</evidence>
<gene>
    <name evidence="1" type="ORF">VTAP4600_A1906</name>
</gene>
<dbReference type="EMBL" id="LT960611">
    <property type="protein sequence ID" value="SON49885.1"/>
    <property type="molecule type" value="Genomic_DNA"/>
</dbReference>
<dbReference type="AlphaFoldDB" id="A0A2N8ZDC1"/>
<accession>A0A2N8ZDC1</accession>
<proteinExistence type="predicted"/>
<dbReference type="KEGG" id="vta:A1906"/>